<reference evidence="2" key="1">
    <citation type="journal article" date="2007" name="Microbiology">
        <title>Comparative analysis of the Corynebacterium glutamicum group and complete genome sequence of strain R.</title>
        <authorList>
            <person name="Yukawa H."/>
            <person name="Omumasaba C.A."/>
            <person name="Nonaka H."/>
            <person name="Kos P."/>
            <person name="Okai N."/>
            <person name="Suzuki N."/>
            <person name="Suda M."/>
            <person name="Tsuge Y."/>
            <person name="Watanabe J."/>
            <person name="Ikeda Y."/>
            <person name="Vertes A.A."/>
            <person name="Inui M."/>
        </authorList>
    </citation>
    <scope>NUCLEOTIDE SEQUENCE</scope>
    <source>
        <strain evidence="2">R</strain>
    </source>
</reference>
<dbReference type="KEGG" id="cgt:cgR_6133"/>
<dbReference type="EMBL" id="AP009044">
    <property type="protein sequence ID" value="BAQ21195.1"/>
    <property type="molecule type" value="Genomic_DNA"/>
</dbReference>
<keyword evidence="1" id="KW-1133">Transmembrane helix</keyword>
<gene>
    <name evidence="2" type="ordered locus">cgR_6133</name>
</gene>
<evidence type="ECO:0000313" key="2">
    <source>
        <dbReference type="EMBL" id="BAQ21195.1"/>
    </source>
</evidence>
<organism evidence="2">
    <name type="scientific">Corynebacterium glutamicum (strain R)</name>
    <dbReference type="NCBI Taxonomy" id="340322"/>
    <lineage>
        <taxon>Bacteria</taxon>
        <taxon>Bacillati</taxon>
        <taxon>Actinomycetota</taxon>
        <taxon>Actinomycetes</taxon>
        <taxon>Mycobacteriales</taxon>
        <taxon>Corynebacteriaceae</taxon>
        <taxon>Corynebacterium</taxon>
    </lineage>
</organism>
<dbReference type="Proteomes" id="UP000006698">
    <property type="component" value="Chromosome"/>
</dbReference>
<accession>A0AB72VF92</accession>
<name>A0AB72VF92_CORGB</name>
<sequence length="69" mass="8043">MGFWTGLPLAFLLNIGVWLYTISSMATMDEDDARLQGETAPSYFERMLWGCKISLWGIDFWKKYRISDV</sequence>
<feature type="transmembrane region" description="Helical" evidence="1">
    <location>
        <begin position="6"/>
        <end position="26"/>
    </location>
</feature>
<dbReference type="AlphaFoldDB" id="A0AB72VF92"/>
<protein>
    <submittedName>
        <fullName evidence="2">Uncharacterized protein</fullName>
    </submittedName>
</protein>
<keyword evidence="1" id="KW-0812">Transmembrane</keyword>
<keyword evidence="1" id="KW-0472">Membrane</keyword>
<proteinExistence type="predicted"/>
<evidence type="ECO:0000256" key="1">
    <source>
        <dbReference type="SAM" id="Phobius"/>
    </source>
</evidence>